<evidence type="ECO:0000256" key="2">
    <source>
        <dbReference type="ARBA" id="ARBA00022980"/>
    </source>
</evidence>
<keyword evidence="2 5" id="KW-0689">Ribosomal protein</keyword>
<dbReference type="GO" id="GO:0019843">
    <property type="term" value="F:rRNA binding"/>
    <property type="evidence" value="ECO:0007669"/>
    <property type="project" value="UniProtKB-UniRule"/>
</dbReference>
<dbReference type="InterPro" id="IPR005825">
    <property type="entry name" value="Ribosomal_uL24_CS"/>
</dbReference>
<dbReference type="HAMAP" id="MF_01326_B">
    <property type="entry name" value="Ribosomal_uL24_B"/>
    <property type="match status" value="1"/>
</dbReference>
<keyword evidence="3 5" id="KW-0687">Ribonucleoprotein</keyword>
<feature type="region of interest" description="Disordered" evidence="7">
    <location>
        <begin position="1"/>
        <end position="24"/>
    </location>
</feature>
<evidence type="ECO:0000256" key="6">
    <source>
        <dbReference type="RuleBase" id="RU003477"/>
    </source>
</evidence>
<keyword evidence="5" id="KW-0699">rRNA-binding</keyword>
<reference evidence="9 10" key="1">
    <citation type="submission" date="2019-02" db="EMBL/GenBank/DDBJ databases">
        <title>Bacterial novel species Emticicia sp. 17J42-9 isolated from soil.</title>
        <authorList>
            <person name="Jung H.-Y."/>
        </authorList>
    </citation>
    <scope>NUCLEOTIDE SEQUENCE [LARGE SCALE GENOMIC DNA]</scope>
    <source>
        <strain evidence="9 10">17J42-9</strain>
    </source>
</reference>
<evidence type="ECO:0000256" key="1">
    <source>
        <dbReference type="ARBA" id="ARBA00010618"/>
    </source>
</evidence>
<comment type="similarity">
    <text evidence="1 5 6">Belongs to the universal ribosomal protein uL24 family.</text>
</comment>
<dbReference type="Proteomes" id="UP000293162">
    <property type="component" value="Unassembled WGS sequence"/>
</dbReference>
<comment type="function">
    <text evidence="5">One of the proteins that surrounds the polypeptide exit tunnel on the outside of the subunit.</text>
</comment>
<feature type="region of interest" description="Disordered" evidence="7">
    <location>
        <begin position="81"/>
        <end position="112"/>
    </location>
</feature>
<dbReference type="InterPro" id="IPR003256">
    <property type="entry name" value="Ribosomal_uL24"/>
</dbReference>
<dbReference type="Pfam" id="PF00467">
    <property type="entry name" value="KOW"/>
    <property type="match status" value="1"/>
</dbReference>
<evidence type="ECO:0000256" key="4">
    <source>
        <dbReference type="ARBA" id="ARBA00035206"/>
    </source>
</evidence>
<dbReference type="InterPro" id="IPR014722">
    <property type="entry name" value="Rib_uL2_dom2"/>
</dbReference>
<keyword evidence="10" id="KW-1185">Reference proteome</keyword>
<evidence type="ECO:0000259" key="8">
    <source>
        <dbReference type="SMART" id="SM00739"/>
    </source>
</evidence>
<feature type="domain" description="KOW" evidence="8">
    <location>
        <begin position="12"/>
        <end position="39"/>
    </location>
</feature>
<dbReference type="PANTHER" id="PTHR12903">
    <property type="entry name" value="MITOCHONDRIAL RIBOSOMAL PROTEIN L24"/>
    <property type="match status" value="1"/>
</dbReference>
<dbReference type="PROSITE" id="PS01108">
    <property type="entry name" value="RIBOSOMAL_L24"/>
    <property type="match status" value="1"/>
</dbReference>
<dbReference type="AlphaFoldDB" id="A0A4Q5LWR6"/>
<dbReference type="NCBIfam" id="TIGR01079">
    <property type="entry name" value="rplX_bact"/>
    <property type="match status" value="1"/>
</dbReference>
<feature type="compositionally biased region" description="Basic and acidic residues" evidence="7">
    <location>
        <begin position="92"/>
        <end position="112"/>
    </location>
</feature>
<dbReference type="Gene3D" id="2.30.30.30">
    <property type="match status" value="1"/>
</dbReference>
<keyword evidence="5" id="KW-0694">RNA-binding</keyword>
<organism evidence="9 10">
    <name type="scientific">Emticicia agri</name>
    <dbReference type="NCBI Taxonomy" id="2492393"/>
    <lineage>
        <taxon>Bacteria</taxon>
        <taxon>Pseudomonadati</taxon>
        <taxon>Bacteroidota</taxon>
        <taxon>Cytophagia</taxon>
        <taxon>Cytophagales</taxon>
        <taxon>Leadbetterellaceae</taxon>
        <taxon>Emticicia</taxon>
    </lineage>
</organism>
<dbReference type="Pfam" id="PF17136">
    <property type="entry name" value="ribosomal_L24"/>
    <property type="match status" value="1"/>
</dbReference>
<dbReference type="SMART" id="SM00739">
    <property type="entry name" value="KOW"/>
    <property type="match status" value="1"/>
</dbReference>
<feature type="compositionally biased region" description="Basic residues" evidence="7">
    <location>
        <begin position="1"/>
        <end position="13"/>
    </location>
</feature>
<dbReference type="GO" id="GO:0003735">
    <property type="term" value="F:structural constituent of ribosome"/>
    <property type="evidence" value="ECO:0007669"/>
    <property type="project" value="InterPro"/>
</dbReference>
<dbReference type="GO" id="GO:1990904">
    <property type="term" value="C:ribonucleoprotein complex"/>
    <property type="evidence" value="ECO:0007669"/>
    <property type="project" value="UniProtKB-KW"/>
</dbReference>
<gene>
    <name evidence="5" type="primary">rplX</name>
    <name evidence="9" type="ORF">EWM59_19465</name>
</gene>
<evidence type="ECO:0000256" key="3">
    <source>
        <dbReference type="ARBA" id="ARBA00023274"/>
    </source>
</evidence>
<dbReference type="InterPro" id="IPR041988">
    <property type="entry name" value="Ribosomal_uL24_KOW"/>
</dbReference>
<dbReference type="EMBL" id="SEWF01000034">
    <property type="protein sequence ID" value="RYU93943.1"/>
    <property type="molecule type" value="Genomic_DNA"/>
</dbReference>
<comment type="subunit">
    <text evidence="5">Part of the 50S ribosomal subunit.</text>
</comment>
<comment type="caution">
    <text evidence="9">The sequence shown here is derived from an EMBL/GenBank/DDBJ whole genome shotgun (WGS) entry which is preliminary data.</text>
</comment>
<sequence length="112" mass="12516">MERKFNKQKKQHVRTGDTVEVIAGNSKGKRGKVTEILAEKQRVVVDGVNIQKKHVKPSAQNPQGEIREFAGPIHISNVMLVDPATGNPTRTGRKENDKGKLQRFSKETGKFI</sequence>
<evidence type="ECO:0000313" key="10">
    <source>
        <dbReference type="Proteomes" id="UP000293162"/>
    </source>
</evidence>
<evidence type="ECO:0000256" key="5">
    <source>
        <dbReference type="HAMAP-Rule" id="MF_01326"/>
    </source>
</evidence>
<dbReference type="InterPro" id="IPR008991">
    <property type="entry name" value="Translation_prot_SH3-like_sf"/>
</dbReference>
<dbReference type="OrthoDB" id="9807419at2"/>
<protein>
    <recommendedName>
        <fullName evidence="4 5">Large ribosomal subunit protein uL24</fullName>
    </recommendedName>
</protein>
<evidence type="ECO:0000256" key="7">
    <source>
        <dbReference type="SAM" id="MobiDB-lite"/>
    </source>
</evidence>
<dbReference type="RefSeq" id="WP_130022925.1">
    <property type="nucleotide sequence ID" value="NZ_SEWF01000034.1"/>
</dbReference>
<comment type="function">
    <text evidence="5">One of two assembly initiator proteins, it binds directly to the 5'-end of the 23S rRNA, where it nucleates assembly of the 50S subunit.</text>
</comment>
<dbReference type="GO" id="GO:0005840">
    <property type="term" value="C:ribosome"/>
    <property type="evidence" value="ECO:0007669"/>
    <property type="project" value="UniProtKB-KW"/>
</dbReference>
<name>A0A4Q5LWR6_9BACT</name>
<dbReference type="GO" id="GO:0006412">
    <property type="term" value="P:translation"/>
    <property type="evidence" value="ECO:0007669"/>
    <property type="project" value="UniProtKB-UniRule"/>
</dbReference>
<dbReference type="CDD" id="cd06089">
    <property type="entry name" value="KOW_RPL26"/>
    <property type="match status" value="1"/>
</dbReference>
<evidence type="ECO:0000313" key="9">
    <source>
        <dbReference type="EMBL" id="RYU93943.1"/>
    </source>
</evidence>
<dbReference type="InterPro" id="IPR005824">
    <property type="entry name" value="KOW"/>
</dbReference>
<dbReference type="InterPro" id="IPR057264">
    <property type="entry name" value="Ribosomal_uL24_C"/>
</dbReference>
<accession>A0A4Q5LWR6</accession>
<dbReference type="SUPFAM" id="SSF50104">
    <property type="entry name" value="Translation proteins SH3-like domain"/>
    <property type="match status" value="1"/>
</dbReference>
<proteinExistence type="inferred from homology"/>